<dbReference type="InterPro" id="IPR029063">
    <property type="entry name" value="SAM-dependent_MTases_sf"/>
</dbReference>
<evidence type="ECO:0000259" key="3">
    <source>
        <dbReference type="Pfam" id="PF13649"/>
    </source>
</evidence>
<feature type="binding site" evidence="2">
    <location>
        <position position="53"/>
    </location>
    <ligand>
        <name>S-adenosyl-L-methionine</name>
        <dbReference type="ChEBI" id="CHEBI:59789"/>
    </ligand>
</feature>
<dbReference type="PANTHER" id="PTHR42912:SF45">
    <property type="entry name" value="23S RRNA (GUANINE(745)-N(1))-METHYLTRANSFERASE"/>
    <property type="match status" value="1"/>
</dbReference>
<feature type="binding site" evidence="2">
    <location>
        <begin position="77"/>
        <end position="78"/>
    </location>
    <ligand>
        <name>S-adenosyl-L-methionine</name>
        <dbReference type="ChEBI" id="CHEBI:59789"/>
    </ligand>
</feature>
<sequence length="248" mass="25876">MAVAGSVLGCESGHGFDVARQGHVNLLGRAAPANADTPAMLAARERFLASGHYSPVSEPVADAVAGRERLLEVGAGTGHYLARALDASPRSLGLATDVSPAAARRAARAHPRMAAAVADTWAGLPLADASVDAVLCVFAPRNAAEFARVLRPGGLLVVVVPGPEHLVELRRAHDLLDVGADKLEGVTNQLRDLLRPVARTEVRRLLRLDEEEATALVGMGPNAFHSTPARVPAGEVTLQVTIATFTAH</sequence>
<gene>
    <name evidence="4" type="ORF">FOJ82_07565</name>
</gene>
<protein>
    <submittedName>
        <fullName evidence="4">Methyltransferase domain-containing protein</fullName>
    </submittedName>
</protein>
<dbReference type="EMBL" id="VKKG01000002">
    <property type="protein sequence ID" value="TRY19113.1"/>
    <property type="molecule type" value="Genomic_DNA"/>
</dbReference>
<dbReference type="PIRSF" id="PIRSF018249">
    <property type="entry name" value="MyrA_prd"/>
    <property type="match status" value="1"/>
</dbReference>
<dbReference type="SUPFAM" id="SSF53335">
    <property type="entry name" value="S-adenosyl-L-methionine-dependent methyltransferases"/>
    <property type="match status" value="1"/>
</dbReference>
<dbReference type="InterPro" id="IPR050508">
    <property type="entry name" value="Methyltransf_Superfamily"/>
</dbReference>
<keyword evidence="1" id="KW-0479">Metal-binding</keyword>
<dbReference type="GO" id="GO:0032259">
    <property type="term" value="P:methylation"/>
    <property type="evidence" value="ECO:0007669"/>
    <property type="project" value="UniProtKB-KW"/>
</dbReference>
<accession>A0A553K324</accession>
<evidence type="ECO:0000313" key="5">
    <source>
        <dbReference type="Proteomes" id="UP000317638"/>
    </source>
</evidence>
<dbReference type="Pfam" id="PF13649">
    <property type="entry name" value="Methyltransf_25"/>
    <property type="match status" value="1"/>
</dbReference>
<keyword evidence="1" id="KW-0862">Zinc</keyword>
<dbReference type="InterPro" id="IPR041698">
    <property type="entry name" value="Methyltransf_25"/>
</dbReference>
<keyword evidence="4" id="KW-0489">Methyltransferase</keyword>
<organism evidence="4 5">
    <name type="scientific">Tessaracoccus rhinocerotis</name>
    <dbReference type="NCBI Taxonomy" id="1689449"/>
    <lineage>
        <taxon>Bacteria</taxon>
        <taxon>Bacillati</taxon>
        <taxon>Actinomycetota</taxon>
        <taxon>Actinomycetes</taxon>
        <taxon>Propionibacteriales</taxon>
        <taxon>Propionibacteriaceae</taxon>
        <taxon>Tessaracoccus</taxon>
    </lineage>
</organism>
<dbReference type="Proteomes" id="UP000317638">
    <property type="component" value="Unassembled WGS sequence"/>
</dbReference>
<comment type="caution">
    <text evidence="4">The sequence shown here is derived from an EMBL/GenBank/DDBJ whole genome shotgun (WGS) entry which is preliminary data.</text>
</comment>
<feature type="domain" description="Methyltransferase" evidence="3">
    <location>
        <begin position="71"/>
        <end position="154"/>
    </location>
</feature>
<dbReference type="GO" id="GO:0008168">
    <property type="term" value="F:methyltransferase activity"/>
    <property type="evidence" value="ECO:0007669"/>
    <property type="project" value="UniProtKB-KW"/>
</dbReference>
<dbReference type="PANTHER" id="PTHR42912">
    <property type="entry name" value="METHYLTRANSFERASE"/>
    <property type="match status" value="1"/>
</dbReference>
<evidence type="ECO:0000256" key="1">
    <source>
        <dbReference type="PIRSR" id="PIRSR018249-1"/>
    </source>
</evidence>
<evidence type="ECO:0000256" key="2">
    <source>
        <dbReference type="PIRSR" id="PIRSR018249-2"/>
    </source>
</evidence>
<evidence type="ECO:0000313" key="4">
    <source>
        <dbReference type="EMBL" id="TRY19113.1"/>
    </source>
</evidence>
<keyword evidence="5" id="KW-1185">Reference proteome</keyword>
<dbReference type="GO" id="GO:0046872">
    <property type="term" value="F:metal ion binding"/>
    <property type="evidence" value="ECO:0007669"/>
    <property type="project" value="UniProtKB-KW"/>
</dbReference>
<dbReference type="AlphaFoldDB" id="A0A553K324"/>
<dbReference type="Gene3D" id="3.40.50.150">
    <property type="entry name" value="Vaccinia Virus protein VP39"/>
    <property type="match status" value="1"/>
</dbReference>
<proteinExistence type="predicted"/>
<dbReference type="InterPro" id="IPR016718">
    <property type="entry name" value="rRNA_m1G-MeTrfase_A_prd"/>
</dbReference>
<name>A0A553K324_9ACTN</name>
<feature type="binding site" evidence="1">
    <location>
        <position position="10"/>
    </location>
    <ligand>
        <name>Zn(2+)</name>
        <dbReference type="ChEBI" id="CHEBI:29105"/>
    </ligand>
</feature>
<feature type="binding site" evidence="1">
    <location>
        <position position="14"/>
    </location>
    <ligand>
        <name>Zn(2+)</name>
        <dbReference type="ChEBI" id="CHEBI:29105"/>
    </ligand>
</feature>
<dbReference type="OrthoDB" id="108476at2"/>
<keyword evidence="4" id="KW-0808">Transferase</keyword>
<dbReference type="CDD" id="cd02440">
    <property type="entry name" value="AdoMet_MTases"/>
    <property type="match status" value="1"/>
</dbReference>
<reference evidence="4 5" key="1">
    <citation type="submission" date="2019-07" db="EMBL/GenBank/DDBJ databases">
        <authorList>
            <person name="Zhou L.-Y."/>
        </authorList>
    </citation>
    <scope>NUCLEOTIDE SEQUENCE [LARGE SCALE GENOMIC DNA]</scope>
    <source>
        <strain evidence="4 5">YIM 101269</strain>
    </source>
</reference>
<keyword evidence="2" id="KW-0949">S-adenosyl-L-methionine</keyword>
<feature type="binding site" evidence="2">
    <location>
        <position position="165"/>
    </location>
    <ligand>
        <name>S-adenosyl-L-methionine</name>
        <dbReference type="ChEBI" id="CHEBI:59789"/>
    </ligand>
</feature>